<dbReference type="Gene3D" id="3.30.70.120">
    <property type="match status" value="1"/>
</dbReference>
<dbReference type="Proteomes" id="UP000323886">
    <property type="component" value="Unassembled WGS sequence"/>
</dbReference>
<protein>
    <submittedName>
        <fullName evidence="2">Divalent-cation tolerance protein CutA</fullName>
    </submittedName>
</protein>
<dbReference type="AlphaFoldDB" id="A0A5M6I799"/>
<reference evidence="2 3" key="1">
    <citation type="submission" date="2019-09" db="EMBL/GenBank/DDBJ databases">
        <title>Draft Whole-Genome sequence of Blastochloris sulfoviridis DSM 729.</title>
        <authorList>
            <person name="Meyer T.E."/>
            <person name="Kyndt J.A."/>
        </authorList>
    </citation>
    <scope>NUCLEOTIDE SEQUENCE [LARGE SCALE GENOMIC DNA]</scope>
    <source>
        <strain evidence="2 3">DSM 729</strain>
    </source>
</reference>
<dbReference type="SUPFAM" id="SSF54913">
    <property type="entry name" value="GlnB-like"/>
    <property type="match status" value="1"/>
</dbReference>
<dbReference type="GO" id="GO:0010038">
    <property type="term" value="P:response to metal ion"/>
    <property type="evidence" value="ECO:0007669"/>
    <property type="project" value="InterPro"/>
</dbReference>
<keyword evidence="3" id="KW-1185">Reference proteome</keyword>
<gene>
    <name evidence="2" type="ORF">F1193_00460</name>
</gene>
<sequence>MDQAALVYTTWPSVVEAEAAGAALVEAGLAACVNILPGVRSVYRWQGAVERATETVMIVKTRAARTEAVAIAIRARHPYDTPAILVVPVTGGEPGYLAWIAAETAD</sequence>
<dbReference type="RefSeq" id="WP_150095709.1">
    <property type="nucleotide sequence ID" value="NZ_VWPL01000001.1"/>
</dbReference>
<dbReference type="EMBL" id="VWPL01000001">
    <property type="protein sequence ID" value="KAA5603599.1"/>
    <property type="molecule type" value="Genomic_DNA"/>
</dbReference>
<accession>A0A5M6I799</accession>
<comment type="caution">
    <text evidence="2">The sequence shown here is derived from an EMBL/GenBank/DDBJ whole genome shotgun (WGS) entry which is preliminary data.</text>
</comment>
<evidence type="ECO:0000313" key="3">
    <source>
        <dbReference type="Proteomes" id="UP000323886"/>
    </source>
</evidence>
<dbReference type="InterPro" id="IPR004323">
    <property type="entry name" value="Ion_tolerance_CutA"/>
</dbReference>
<dbReference type="PANTHER" id="PTHR23419:SF8">
    <property type="entry name" value="FI09726P"/>
    <property type="match status" value="1"/>
</dbReference>
<dbReference type="InterPro" id="IPR011322">
    <property type="entry name" value="N-reg_PII-like_a/b"/>
</dbReference>
<dbReference type="InterPro" id="IPR015867">
    <property type="entry name" value="N-reg_PII/ATP_PRibTrfase_C"/>
</dbReference>
<evidence type="ECO:0000256" key="1">
    <source>
        <dbReference type="ARBA" id="ARBA00010169"/>
    </source>
</evidence>
<dbReference type="GO" id="GO:0005507">
    <property type="term" value="F:copper ion binding"/>
    <property type="evidence" value="ECO:0007669"/>
    <property type="project" value="TreeGrafter"/>
</dbReference>
<comment type="similarity">
    <text evidence="1">Belongs to the CutA family.</text>
</comment>
<organism evidence="2 3">
    <name type="scientific">Blastochloris sulfoviridis</name>
    <dbReference type="NCBI Taxonomy" id="50712"/>
    <lineage>
        <taxon>Bacteria</taxon>
        <taxon>Pseudomonadati</taxon>
        <taxon>Pseudomonadota</taxon>
        <taxon>Alphaproteobacteria</taxon>
        <taxon>Hyphomicrobiales</taxon>
        <taxon>Blastochloridaceae</taxon>
        <taxon>Blastochloris</taxon>
    </lineage>
</organism>
<proteinExistence type="inferred from homology"/>
<dbReference type="PANTHER" id="PTHR23419">
    <property type="entry name" value="DIVALENT CATION TOLERANCE CUTA-RELATED"/>
    <property type="match status" value="1"/>
</dbReference>
<dbReference type="Pfam" id="PF03091">
    <property type="entry name" value="CutA1"/>
    <property type="match status" value="1"/>
</dbReference>
<evidence type="ECO:0000313" key="2">
    <source>
        <dbReference type="EMBL" id="KAA5603599.1"/>
    </source>
</evidence>
<name>A0A5M6I799_9HYPH</name>
<dbReference type="OrthoDB" id="37622at2"/>